<comment type="pathway">
    <text evidence="1 6">Pyrimidine metabolism; UMP biosynthesis via de novo pathway; UMP from orotate: step 1/2.</text>
</comment>
<name>A0AAE3P355_9BACT</name>
<keyword evidence="4 6" id="KW-0808">Transferase</keyword>
<dbReference type="GO" id="GO:0000287">
    <property type="term" value="F:magnesium ion binding"/>
    <property type="evidence" value="ECO:0007669"/>
    <property type="project" value="UniProtKB-UniRule"/>
</dbReference>
<dbReference type="EMBL" id="JAPHEG010000001">
    <property type="protein sequence ID" value="MDF2953018.1"/>
    <property type="molecule type" value="Genomic_DNA"/>
</dbReference>
<dbReference type="Gene3D" id="2.40.10.220">
    <property type="entry name" value="predicted glycosyltransferase like domains"/>
    <property type="match status" value="1"/>
</dbReference>
<dbReference type="Gene3D" id="3.40.50.2020">
    <property type="match status" value="1"/>
</dbReference>
<comment type="subunit">
    <text evidence="6">Homodimer.</text>
</comment>
<dbReference type="GO" id="GO:0044205">
    <property type="term" value="P:'de novo' UMP biosynthetic process"/>
    <property type="evidence" value="ECO:0007669"/>
    <property type="project" value="UniProtKB-UniRule"/>
</dbReference>
<dbReference type="InterPro" id="IPR023031">
    <property type="entry name" value="OPRT"/>
</dbReference>
<dbReference type="EC" id="2.4.2.10" evidence="2 6"/>
<feature type="binding site" evidence="6">
    <location>
        <position position="286"/>
    </location>
    <ligand>
        <name>orotate</name>
        <dbReference type="ChEBI" id="CHEBI:30839"/>
    </ligand>
</feature>
<evidence type="ECO:0000256" key="2">
    <source>
        <dbReference type="ARBA" id="ARBA00011971"/>
    </source>
</evidence>
<comment type="similarity">
    <text evidence="6">Belongs to the purine/pyrimidine phosphoribosyltransferase family. PyrE subfamily.</text>
</comment>
<dbReference type="AlphaFoldDB" id="A0AAE3P355"/>
<comment type="function">
    <text evidence="6">Catalyzes the transfer of a ribosyl phosphate group from 5-phosphoribose 1-diphosphate to orotate, leading to the formation of orotidine monophosphate (OMP).</text>
</comment>
<comment type="caution">
    <text evidence="6">Lacks conserved residue(s) required for the propagation of feature annotation.</text>
</comment>
<protein>
    <recommendedName>
        <fullName evidence="2 6">Orotate phosphoribosyltransferase</fullName>
        <shortName evidence="6">OPRT</shortName>
        <shortName evidence="6">OPRTase</shortName>
        <ecNumber evidence="2 6">2.4.2.10</ecNumber>
    </recommendedName>
</protein>
<reference evidence="9" key="1">
    <citation type="submission" date="2022-11" db="EMBL/GenBank/DDBJ databases">
        <title>Candidatus Alkanophaga archaea from heated hydrothermal vent sediment oxidize petroleum alkanes.</title>
        <authorList>
            <person name="Zehnle H."/>
            <person name="Laso-Perez R."/>
            <person name="Lipp J."/>
            <person name="Teske A."/>
            <person name="Wegener G."/>
        </authorList>
    </citation>
    <scope>NUCLEOTIDE SEQUENCE</scope>
    <source>
        <strain evidence="9">MCA70</strain>
    </source>
</reference>
<dbReference type="CDD" id="cd06223">
    <property type="entry name" value="PRTases_typeI"/>
    <property type="match status" value="1"/>
</dbReference>
<feature type="domain" description="PilZ" evidence="8">
    <location>
        <begin position="2"/>
        <end position="98"/>
    </location>
</feature>
<accession>A0AAE3P355</accession>
<dbReference type="InterPro" id="IPR004467">
    <property type="entry name" value="Or_phspho_trans_dom"/>
</dbReference>
<dbReference type="GO" id="GO:0004588">
    <property type="term" value="F:orotate phosphoribosyltransferase activity"/>
    <property type="evidence" value="ECO:0007669"/>
    <property type="project" value="UniProtKB-UniRule"/>
</dbReference>
<sequence>MKRKFARIPISNTVEFFWQNKSYQGVLKNVSYGGLFVKSKIIPTLNEEIPLVLFLGEKDVFLKLFLKGKIVRTEPEGFAVKYTYISPESFEHFKNFIAYNYPSSDKAEKDLYRFLGEAHPLVRSFINLNISALKEELLKYILDRAFLYSPEMPFILSSGKESLYYLDCRRLTLYSLTFDLIGALFWQKIKYLRVEGVAGMSIGADPIVCSILAKSAEEKVSLEGLLVRKEPKKYGTQRQIEGNVIKGMDIVIVEDVVTTGGSVLKAAEVLEKEGFEIIKILALIDREEGGRENIETKGYDFEALFTLSEIIKKYQQGVVSESKI</sequence>
<feature type="domain" description="Phosphoribosyltransferase" evidence="7">
    <location>
        <begin position="228"/>
        <end position="292"/>
    </location>
</feature>
<dbReference type="Proteomes" id="UP001144110">
    <property type="component" value="Unassembled WGS sequence"/>
</dbReference>
<feature type="binding site" description="in other chain" evidence="6">
    <location>
        <begin position="254"/>
        <end position="262"/>
    </location>
    <ligand>
        <name>5-phospho-alpha-D-ribose 1-diphosphate</name>
        <dbReference type="ChEBI" id="CHEBI:58017"/>
        <note>ligand shared between dimeric partners</note>
    </ligand>
</feature>
<feature type="binding site" description="in other chain" evidence="6">
    <location>
        <position position="229"/>
    </location>
    <ligand>
        <name>5-phospho-alpha-D-ribose 1-diphosphate</name>
        <dbReference type="ChEBI" id="CHEBI:58017"/>
        <note>ligand shared between dimeric partners</note>
    </ligand>
</feature>
<dbReference type="HAMAP" id="MF_01208">
    <property type="entry name" value="PyrE"/>
    <property type="match status" value="1"/>
</dbReference>
<keyword evidence="6" id="KW-0460">Magnesium</keyword>
<comment type="catalytic activity">
    <reaction evidence="6">
        <text>orotidine 5'-phosphate + diphosphate = orotate + 5-phospho-alpha-D-ribose 1-diphosphate</text>
        <dbReference type="Rhea" id="RHEA:10380"/>
        <dbReference type="ChEBI" id="CHEBI:30839"/>
        <dbReference type="ChEBI" id="CHEBI:33019"/>
        <dbReference type="ChEBI" id="CHEBI:57538"/>
        <dbReference type="ChEBI" id="CHEBI:58017"/>
        <dbReference type="EC" id="2.4.2.10"/>
    </reaction>
</comment>
<dbReference type="PANTHER" id="PTHR19278:SF9">
    <property type="entry name" value="URIDINE 5'-MONOPHOSPHATE SYNTHASE"/>
    <property type="match status" value="1"/>
</dbReference>
<gene>
    <name evidence="6" type="primary">pyrE</name>
    <name evidence="9" type="ORF">OD816_000263</name>
</gene>
<evidence type="ECO:0000259" key="8">
    <source>
        <dbReference type="Pfam" id="PF07238"/>
    </source>
</evidence>
<evidence type="ECO:0000259" key="7">
    <source>
        <dbReference type="Pfam" id="PF00156"/>
    </source>
</evidence>
<organism evidence="9 10">
    <name type="scientific">Candidatus Thermodesulfobacterium syntrophicum</name>
    <dbReference type="NCBI Taxonomy" id="3060442"/>
    <lineage>
        <taxon>Bacteria</taxon>
        <taxon>Pseudomonadati</taxon>
        <taxon>Thermodesulfobacteriota</taxon>
        <taxon>Thermodesulfobacteria</taxon>
        <taxon>Thermodesulfobacteriales</taxon>
        <taxon>Thermodesulfobacteriaceae</taxon>
        <taxon>Thermodesulfobacterium</taxon>
    </lineage>
</organism>
<feature type="binding site" evidence="6">
    <location>
        <position position="258"/>
    </location>
    <ligand>
        <name>orotate</name>
        <dbReference type="ChEBI" id="CHEBI:30839"/>
    </ligand>
</feature>
<evidence type="ECO:0000256" key="3">
    <source>
        <dbReference type="ARBA" id="ARBA00022676"/>
    </source>
</evidence>
<dbReference type="Pfam" id="PF00156">
    <property type="entry name" value="Pribosyltran"/>
    <property type="match status" value="1"/>
</dbReference>
<feature type="binding site" evidence="6">
    <location>
        <position position="232"/>
    </location>
    <ligand>
        <name>5-phospho-alpha-D-ribose 1-diphosphate</name>
        <dbReference type="ChEBI" id="CHEBI:58017"/>
        <note>ligand shared between dimeric partners</note>
    </ligand>
</feature>
<dbReference type="Pfam" id="PF07238">
    <property type="entry name" value="PilZ"/>
    <property type="match status" value="1"/>
</dbReference>
<dbReference type="InterPro" id="IPR009875">
    <property type="entry name" value="PilZ_domain"/>
</dbReference>
<comment type="caution">
    <text evidence="9">The sequence shown here is derived from an EMBL/GenBank/DDBJ whole genome shotgun (WGS) entry which is preliminary data.</text>
</comment>
<evidence type="ECO:0000256" key="6">
    <source>
        <dbReference type="HAMAP-Rule" id="MF_01208"/>
    </source>
</evidence>
<evidence type="ECO:0000313" key="9">
    <source>
        <dbReference type="EMBL" id="MDF2953018.1"/>
    </source>
</evidence>
<comment type="cofactor">
    <cofactor evidence="6">
        <name>Mg(2+)</name>
        <dbReference type="ChEBI" id="CHEBI:18420"/>
    </cofactor>
</comment>
<dbReference type="SUPFAM" id="SSF53271">
    <property type="entry name" value="PRTase-like"/>
    <property type="match status" value="1"/>
</dbReference>
<keyword evidence="5 6" id="KW-0665">Pyrimidine biosynthesis</keyword>
<evidence type="ECO:0000313" key="10">
    <source>
        <dbReference type="Proteomes" id="UP001144110"/>
    </source>
</evidence>
<proteinExistence type="inferred from homology"/>
<dbReference type="SUPFAM" id="SSF141371">
    <property type="entry name" value="PilZ domain-like"/>
    <property type="match status" value="1"/>
</dbReference>
<dbReference type="InterPro" id="IPR000836">
    <property type="entry name" value="PRTase_dom"/>
</dbReference>
<keyword evidence="3 6" id="KW-0328">Glycosyltransferase</keyword>
<evidence type="ECO:0000256" key="5">
    <source>
        <dbReference type="ARBA" id="ARBA00022975"/>
    </source>
</evidence>
<dbReference type="NCBIfam" id="TIGR00336">
    <property type="entry name" value="pyrE"/>
    <property type="match status" value="1"/>
</dbReference>
<evidence type="ECO:0000256" key="1">
    <source>
        <dbReference type="ARBA" id="ARBA00004889"/>
    </source>
</evidence>
<evidence type="ECO:0000256" key="4">
    <source>
        <dbReference type="ARBA" id="ARBA00022679"/>
    </source>
</evidence>
<feature type="binding site" evidence="6">
    <location>
        <position position="228"/>
    </location>
    <ligand>
        <name>5-phospho-alpha-D-ribose 1-diphosphate</name>
        <dbReference type="ChEBI" id="CHEBI:58017"/>
        <note>ligand shared between dimeric partners</note>
    </ligand>
</feature>
<dbReference type="PANTHER" id="PTHR19278">
    <property type="entry name" value="OROTATE PHOSPHORIBOSYLTRANSFERASE"/>
    <property type="match status" value="1"/>
</dbReference>
<dbReference type="InterPro" id="IPR029057">
    <property type="entry name" value="PRTase-like"/>
</dbReference>
<dbReference type="GO" id="GO:0019856">
    <property type="term" value="P:pyrimidine nucleobase biosynthetic process"/>
    <property type="evidence" value="ECO:0007669"/>
    <property type="project" value="TreeGrafter"/>
</dbReference>
<dbReference type="GO" id="GO:0035438">
    <property type="term" value="F:cyclic-di-GMP binding"/>
    <property type="evidence" value="ECO:0007669"/>
    <property type="project" value="InterPro"/>
</dbReference>